<dbReference type="Gene3D" id="2.40.170.20">
    <property type="entry name" value="TonB-dependent receptor, beta-barrel domain"/>
    <property type="match status" value="1"/>
</dbReference>
<evidence type="ECO:0000313" key="15">
    <source>
        <dbReference type="EMBL" id="MBT1708685.1"/>
    </source>
</evidence>
<dbReference type="GO" id="GO:0015344">
    <property type="term" value="F:siderophore uptake transmembrane transporter activity"/>
    <property type="evidence" value="ECO:0007669"/>
    <property type="project" value="TreeGrafter"/>
</dbReference>
<evidence type="ECO:0000256" key="11">
    <source>
        <dbReference type="RuleBase" id="RU003357"/>
    </source>
</evidence>
<evidence type="ECO:0000256" key="9">
    <source>
        <dbReference type="ARBA" id="ARBA00023237"/>
    </source>
</evidence>
<dbReference type="InterPro" id="IPR037066">
    <property type="entry name" value="Plug_dom_sf"/>
</dbReference>
<dbReference type="Pfam" id="PF00593">
    <property type="entry name" value="TonB_dep_Rec_b-barrel"/>
    <property type="match status" value="1"/>
</dbReference>
<evidence type="ECO:0000256" key="8">
    <source>
        <dbReference type="ARBA" id="ARBA00023170"/>
    </source>
</evidence>
<evidence type="ECO:0000259" key="13">
    <source>
        <dbReference type="Pfam" id="PF00593"/>
    </source>
</evidence>
<protein>
    <submittedName>
        <fullName evidence="15">TonB-dependent receptor</fullName>
    </submittedName>
</protein>
<sequence>MKYRLAIASVLLAWQGPLLYAQDSLRTTQLQNVVVTGQFEPQSIRQSVYQVRTISYAQIVRRGATDLQSVLATELGVRFTNDLALGTSDIRLMGMGGQAVKILLDGVPLLERGESREALNQIDINTVDHIEIVEGPMSVMYGTDALAGVLNIITKKYDGHWNLEARVLEETAGDEYDPFTDKGVHNESVGAHWQRGKWSAGGSVTRNNSGGWNEGHYPSDLPAQPMRWHPKEQWLGMGNVGFSTGKLTLRYRLNYTDETINSLGTYNPRVGQAVDKEYITHRYNHQVQADWNLTERLVYNGVASYQDYSRRTRTVLYDMATGATWLSPGAGTQDETNFSMAMSRGTFLYRLSDRISLQPGYDINLSKGAGDRIDREREINDYAVFATAEFKPTSSLNIRPGVRFIHNSAYDAPPVVPSVNTKFQLSSRLDLRWAYAYGFRSPALRELYFSFHDASHDVYGNENLKAEYSNSFIGSLAWQAYTGNKSQLNSTLAGFYNTFKDQIILATVADPSVPSGRISRYENITKSRTIGTTLDNNYQYGGLQVSLGFSYIGVSDPVKAAEGDLELLWSPEVRTNVAYTWSKPATTVSLYYKYTGKSSNYETVTPEGSTEPITRLATRENFQWADFTVAQRINRMLDLTLGVRNLLDVTTLRNTSLDVGNAHSGGGDVPMSYGRSYFLSLYFHLTK</sequence>
<dbReference type="SUPFAM" id="SSF56935">
    <property type="entry name" value="Porins"/>
    <property type="match status" value="1"/>
</dbReference>
<evidence type="ECO:0000256" key="6">
    <source>
        <dbReference type="ARBA" id="ARBA00023077"/>
    </source>
</evidence>
<organism evidence="15 16">
    <name type="scientific">Dawidia cretensis</name>
    <dbReference type="NCBI Taxonomy" id="2782350"/>
    <lineage>
        <taxon>Bacteria</taxon>
        <taxon>Pseudomonadati</taxon>
        <taxon>Bacteroidota</taxon>
        <taxon>Cytophagia</taxon>
        <taxon>Cytophagales</taxon>
        <taxon>Chryseotaleaceae</taxon>
        <taxon>Dawidia</taxon>
    </lineage>
</organism>
<dbReference type="InterPro" id="IPR012910">
    <property type="entry name" value="Plug_dom"/>
</dbReference>
<keyword evidence="2 10" id="KW-0813">Transport</keyword>
<evidence type="ECO:0000256" key="12">
    <source>
        <dbReference type="SAM" id="SignalP"/>
    </source>
</evidence>
<evidence type="ECO:0000256" key="10">
    <source>
        <dbReference type="PROSITE-ProRule" id="PRU01360"/>
    </source>
</evidence>
<keyword evidence="3 10" id="KW-1134">Transmembrane beta strand</keyword>
<proteinExistence type="inferred from homology"/>
<dbReference type="Pfam" id="PF07715">
    <property type="entry name" value="Plug"/>
    <property type="match status" value="1"/>
</dbReference>
<comment type="caution">
    <text evidence="15">The sequence shown here is derived from an EMBL/GenBank/DDBJ whole genome shotgun (WGS) entry which is preliminary data.</text>
</comment>
<dbReference type="GO" id="GO:0009279">
    <property type="term" value="C:cell outer membrane"/>
    <property type="evidence" value="ECO:0007669"/>
    <property type="project" value="UniProtKB-SubCell"/>
</dbReference>
<dbReference type="InterPro" id="IPR000531">
    <property type="entry name" value="Beta-barrel_TonB"/>
</dbReference>
<dbReference type="RefSeq" id="WP_254084279.1">
    <property type="nucleotide sequence ID" value="NZ_JAHESE010000008.1"/>
</dbReference>
<evidence type="ECO:0000256" key="7">
    <source>
        <dbReference type="ARBA" id="ARBA00023136"/>
    </source>
</evidence>
<dbReference type="PANTHER" id="PTHR30069">
    <property type="entry name" value="TONB-DEPENDENT OUTER MEMBRANE RECEPTOR"/>
    <property type="match status" value="1"/>
</dbReference>
<keyword evidence="16" id="KW-1185">Reference proteome</keyword>
<keyword evidence="6 11" id="KW-0798">TonB box</keyword>
<feature type="signal peptide" evidence="12">
    <location>
        <begin position="1"/>
        <end position="21"/>
    </location>
</feature>
<dbReference type="PROSITE" id="PS52016">
    <property type="entry name" value="TONB_DEPENDENT_REC_3"/>
    <property type="match status" value="1"/>
</dbReference>
<comment type="similarity">
    <text evidence="10 11">Belongs to the TonB-dependent receptor family.</text>
</comment>
<name>A0AAP2DWL4_9BACT</name>
<keyword evidence="4 10" id="KW-0812">Transmembrane</keyword>
<evidence type="ECO:0000256" key="4">
    <source>
        <dbReference type="ARBA" id="ARBA00022692"/>
    </source>
</evidence>
<dbReference type="AlphaFoldDB" id="A0AAP2DWL4"/>
<evidence type="ECO:0000256" key="2">
    <source>
        <dbReference type="ARBA" id="ARBA00022448"/>
    </source>
</evidence>
<dbReference type="PANTHER" id="PTHR30069:SF29">
    <property type="entry name" value="HEMOGLOBIN AND HEMOGLOBIN-HAPTOGLOBIN-BINDING PROTEIN 1-RELATED"/>
    <property type="match status" value="1"/>
</dbReference>
<dbReference type="InterPro" id="IPR036942">
    <property type="entry name" value="Beta-barrel_TonB_sf"/>
</dbReference>
<feature type="domain" description="TonB-dependent receptor-like beta-barrel" evidence="13">
    <location>
        <begin position="241"/>
        <end position="646"/>
    </location>
</feature>
<evidence type="ECO:0000259" key="14">
    <source>
        <dbReference type="Pfam" id="PF07715"/>
    </source>
</evidence>
<dbReference type="EMBL" id="JAHESE010000008">
    <property type="protein sequence ID" value="MBT1708685.1"/>
    <property type="molecule type" value="Genomic_DNA"/>
</dbReference>
<evidence type="ECO:0000313" key="16">
    <source>
        <dbReference type="Proteomes" id="UP001319080"/>
    </source>
</evidence>
<feature type="domain" description="TonB-dependent receptor plug" evidence="14">
    <location>
        <begin position="45"/>
        <end position="149"/>
    </location>
</feature>
<keyword evidence="5 12" id="KW-0732">Signal</keyword>
<comment type="subcellular location">
    <subcellularLocation>
        <location evidence="1 10">Cell outer membrane</location>
        <topology evidence="1 10">Multi-pass membrane protein</topology>
    </subcellularLocation>
</comment>
<feature type="chain" id="PRO_5042923432" evidence="12">
    <location>
        <begin position="22"/>
        <end position="687"/>
    </location>
</feature>
<evidence type="ECO:0000256" key="5">
    <source>
        <dbReference type="ARBA" id="ARBA00022729"/>
    </source>
</evidence>
<gene>
    <name evidence="15" type="ORF">KK062_10645</name>
</gene>
<dbReference type="Proteomes" id="UP001319080">
    <property type="component" value="Unassembled WGS sequence"/>
</dbReference>
<dbReference type="InterPro" id="IPR039426">
    <property type="entry name" value="TonB-dep_rcpt-like"/>
</dbReference>
<keyword evidence="8 15" id="KW-0675">Receptor</keyword>
<evidence type="ECO:0000256" key="3">
    <source>
        <dbReference type="ARBA" id="ARBA00022452"/>
    </source>
</evidence>
<keyword evidence="9 10" id="KW-0998">Cell outer membrane</keyword>
<dbReference type="GO" id="GO:0044718">
    <property type="term" value="P:siderophore transmembrane transport"/>
    <property type="evidence" value="ECO:0007669"/>
    <property type="project" value="TreeGrafter"/>
</dbReference>
<keyword evidence="7 10" id="KW-0472">Membrane</keyword>
<reference evidence="15 16" key="1">
    <citation type="submission" date="2021-05" db="EMBL/GenBank/DDBJ databases">
        <title>A Polyphasic approach of four new species of the genus Ohtaekwangia: Ohtaekwangia histidinii sp. nov., Ohtaekwangia cretensis sp. nov., Ohtaekwangia indiensis sp. nov., Ohtaekwangia reichenbachii sp. nov. from diverse environment.</title>
        <authorList>
            <person name="Octaviana S."/>
        </authorList>
    </citation>
    <scope>NUCLEOTIDE SEQUENCE [LARGE SCALE GENOMIC DNA]</scope>
    <source>
        <strain evidence="15 16">PWU5</strain>
    </source>
</reference>
<accession>A0AAP2DWL4</accession>
<dbReference type="Gene3D" id="2.170.130.10">
    <property type="entry name" value="TonB-dependent receptor, plug domain"/>
    <property type="match status" value="1"/>
</dbReference>
<evidence type="ECO:0000256" key="1">
    <source>
        <dbReference type="ARBA" id="ARBA00004571"/>
    </source>
</evidence>